<dbReference type="Gene3D" id="3.40.605.10">
    <property type="entry name" value="Aldehyde Dehydrogenase, Chain A, domain 1"/>
    <property type="match status" value="1"/>
</dbReference>
<evidence type="ECO:0000256" key="1">
    <source>
        <dbReference type="ARBA" id="ARBA00023002"/>
    </source>
</evidence>
<accession>A0A517MD41</accession>
<keyword evidence="1" id="KW-0560">Oxidoreductase</keyword>
<dbReference type="InterPro" id="IPR016162">
    <property type="entry name" value="Ald_DH_N"/>
</dbReference>
<keyword evidence="3" id="KW-1185">Reference proteome</keyword>
<dbReference type="OrthoDB" id="136308at2"/>
<reference evidence="2 3" key="1">
    <citation type="submission" date="2019-02" db="EMBL/GenBank/DDBJ databases">
        <title>Deep-cultivation of Planctomycetes and their phenomic and genomic characterization uncovers novel biology.</title>
        <authorList>
            <person name="Wiegand S."/>
            <person name="Jogler M."/>
            <person name="Boedeker C."/>
            <person name="Pinto D."/>
            <person name="Vollmers J."/>
            <person name="Rivas-Marin E."/>
            <person name="Kohn T."/>
            <person name="Peeters S.H."/>
            <person name="Heuer A."/>
            <person name="Rast P."/>
            <person name="Oberbeckmann S."/>
            <person name="Bunk B."/>
            <person name="Jeske O."/>
            <person name="Meyerdierks A."/>
            <person name="Storesund J.E."/>
            <person name="Kallscheuer N."/>
            <person name="Luecker S."/>
            <person name="Lage O.M."/>
            <person name="Pohl T."/>
            <person name="Merkel B.J."/>
            <person name="Hornburger P."/>
            <person name="Mueller R.-W."/>
            <person name="Bruemmer F."/>
            <person name="Labrenz M."/>
            <person name="Spormann A.M."/>
            <person name="Op den Camp H."/>
            <person name="Overmann J."/>
            <person name="Amann R."/>
            <person name="Jetten M.S.M."/>
            <person name="Mascher T."/>
            <person name="Medema M.H."/>
            <person name="Devos D.P."/>
            <person name="Kaster A.-K."/>
            <person name="Ovreas L."/>
            <person name="Rohde M."/>
            <person name="Galperin M.Y."/>
            <person name="Jogler C."/>
        </authorList>
    </citation>
    <scope>NUCLEOTIDE SEQUENCE [LARGE SCALE GENOMIC DNA]</scope>
    <source>
        <strain evidence="2 3">FF011L</strain>
    </source>
</reference>
<evidence type="ECO:0000313" key="3">
    <source>
        <dbReference type="Proteomes" id="UP000320672"/>
    </source>
</evidence>
<proteinExistence type="predicted"/>
<name>A0A517MD41_9BACT</name>
<dbReference type="GO" id="GO:0016491">
    <property type="term" value="F:oxidoreductase activity"/>
    <property type="evidence" value="ECO:0007669"/>
    <property type="project" value="UniProtKB-KW"/>
</dbReference>
<gene>
    <name evidence="2" type="ORF">FF011L_14950</name>
</gene>
<sequence>MPIAHAPSSTAEIDESLTRLASGAKILTTMSIRDRIGLIEQCIEGIGSVAREWVEAACDAKQIPRTSPARTEEVTAGPLATVRFLQLVAQTYKDFERYGAPRLPGTVHRVADQCRIQVFPTPLLYDSLLFRPMTAETWLHPDVQADAVTSASTAKLFGEKRDPQIVAVLGAGNVSSIPATDALTKIFIEDNVVALKMNPVNEYLGPIFEKGLTPLFQANLLQLVYGAVDAGRDLIENSQTNSVHITGSIASHDNIVWGTGEDREQRRRENRPVLNKTITSELGNVSPWAVLPGRYTDAELRSQVELIATSITNNVSFNCIGTKVILTSRNWPQRSQFHQLLDDLLHSIPQRYAYYPGAAERFVKFTGSEVKNTEQLPWTLLKDINPQEAPYLLQEESFTPVCAELVLDADSELSFLQQSVDVMNDQIWGTLAASLTVTDAFQQSHADALDAALQKLRFGTIGINQWTALSFALMSPPWGGYPSSNLQDAQSGIGFVHNTYLLDRPQKTILRGPLQTKPKPIWNSTHRHPERVTWDLFDLYRSPSLLKLPKLSLSSFTG</sequence>
<protein>
    <submittedName>
        <fullName evidence="2">Aldehyde dehydrogenase family protein</fullName>
    </submittedName>
</protein>
<dbReference type="Proteomes" id="UP000320672">
    <property type="component" value="Chromosome"/>
</dbReference>
<dbReference type="InterPro" id="IPR016161">
    <property type="entry name" value="Ald_DH/histidinol_DH"/>
</dbReference>
<organism evidence="2 3">
    <name type="scientific">Roseimaritima multifibrata</name>
    <dbReference type="NCBI Taxonomy" id="1930274"/>
    <lineage>
        <taxon>Bacteria</taxon>
        <taxon>Pseudomonadati</taxon>
        <taxon>Planctomycetota</taxon>
        <taxon>Planctomycetia</taxon>
        <taxon>Pirellulales</taxon>
        <taxon>Pirellulaceae</taxon>
        <taxon>Roseimaritima</taxon>
    </lineage>
</organism>
<dbReference type="RefSeq" id="WP_145350953.1">
    <property type="nucleotide sequence ID" value="NZ_CP036262.1"/>
</dbReference>
<dbReference type="KEGG" id="rml:FF011L_14950"/>
<dbReference type="SUPFAM" id="SSF53720">
    <property type="entry name" value="ALDH-like"/>
    <property type="match status" value="1"/>
</dbReference>
<dbReference type="AlphaFoldDB" id="A0A517MD41"/>
<evidence type="ECO:0000313" key="2">
    <source>
        <dbReference type="EMBL" id="QDS92746.1"/>
    </source>
</evidence>
<dbReference type="EMBL" id="CP036262">
    <property type="protein sequence ID" value="QDS92746.1"/>
    <property type="molecule type" value="Genomic_DNA"/>
</dbReference>